<dbReference type="InterPro" id="IPR000415">
    <property type="entry name" value="Nitroreductase-like"/>
</dbReference>
<dbReference type="Gene3D" id="3.40.109.10">
    <property type="entry name" value="NADH Oxidase"/>
    <property type="match status" value="1"/>
</dbReference>
<evidence type="ECO:0000313" key="2">
    <source>
        <dbReference type="EMBL" id="MBW7572161.1"/>
    </source>
</evidence>
<evidence type="ECO:0000259" key="1">
    <source>
        <dbReference type="Pfam" id="PF00881"/>
    </source>
</evidence>
<evidence type="ECO:0000313" key="3">
    <source>
        <dbReference type="Proteomes" id="UP000719942"/>
    </source>
</evidence>
<gene>
    <name evidence="2" type="ORF">J5W02_04985</name>
</gene>
<reference evidence="2 3" key="1">
    <citation type="submission" date="2021-03" db="EMBL/GenBank/DDBJ databases">
        <title>Caproiciproducens sp. nov. isolated from feces of cow.</title>
        <authorList>
            <person name="Choi J.-Y."/>
        </authorList>
    </citation>
    <scope>NUCLEOTIDE SEQUENCE [LARGE SCALE GENOMIC DNA]</scope>
    <source>
        <strain evidence="2 3">AGMB10547</strain>
    </source>
</reference>
<dbReference type="EMBL" id="JAGFNZ010000002">
    <property type="protein sequence ID" value="MBW7572161.1"/>
    <property type="molecule type" value="Genomic_DNA"/>
</dbReference>
<proteinExistence type="predicted"/>
<feature type="domain" description="Nitroreductase" evidence="1">
    <location>
        <begin position="9"/>
        <end position="178"/>
    </location>
</feature>
<accession>A0ABS7DNQ2</accession>
<sequence>MENKFMDAVKKRRSFYSISKEKVLSDEEIVGLIQDAVKYAPTAFNSQSARAVVLLGKEHDKLWEETLQILRDIVPEKNFASTQEKINSFRDGYGTILYFEDQRIVTGLQEQFPLYKDNFPVWSLESSGMLQFIIWTALESNGYGASLQHYNPLIDEKVAANWNIPKEWKLLGQMPFGKPTTSPDEKTFLPLEDRVKIYR</sequence>
<protein>
    <submittedName>
        <fullName evidence="2">Nitroreductase family protein</fullName>
    </submittedName>
</protein>
<name>A0ABS7DNQ2_9FIRM</name>
<dbReference type="PANTHER" id="PTHR43035">
    <property type="entry name" value="FATTY ACID REPRESSION MUTANT PROTEIN 2-RELATED"/>
    <property type="match status" value="1"/>
</dbReference>
<dbReference type="SUPFAM" id="SSF55469">
    <property type="entry name" value="FMN-dependent nitroreductase-like"/>
    <property type="match status" value="1"/>
</dbReference>
<keyword evidence="3" id="KW-1185">Reference proteome</keyword>
<dbReference type="Proteomes" id="UP000719942">
    <property type="component" value="Unassembled WGS sequence"/>
</dbReference>
<dbReference type="InterPro" id="IPR033877">
    <property type="entry name" value="Frm2/Hbn1"/>
</dbReference>
<dbReference type="PANTHER" id="PTHR43035:SF1">
    <property type="entry name" value="FATTY ACID REPRESSION MUTANT PROTEIN 2-RELATED"/>
    <property type="match status" value="1"/>
</dbReference>
<comment type="caution">
    <text evidence="2">The sequence shown here is derived from an EMBL/GenBank/DDBJ whole genome shotgun (WGS) entry which is preliminary data.</text>
</comment>
<dbReference type="RefSeq" id="WP_219964583.1">
    <property type="nucleotide sequence ID" value="NZ_JAGFNZ010000002.1"/>
</dbReference>
<organism evidence="2 3">
    <name type="scientific">Caproiciproducens faecalis</name>
    <dbReference type="NCBI Taxonomy" id="2820301"/>
    <lineage>
        <taxon>Bacteria</taxon>
        <taxon>Bacillati</taxon>
        <taxon>Bacillota</taxon>
        <taxon>Clostridia</taxon>
        <taxon>Eubacteriales</taxon>
        <taxon>Acutalibacteraceae</taxon>
        <taxon>Caproiciproducens</taxon>
    </lineage>
</organism>
<dbReference type="CDD" id="cd02140">
    <property type="entry name" value="Frm2-like"/>
    <property type="match status" value="1"/>
</dbReference>
<dbReference type="Pfam" id="PF00881">
    <property type="entry name" value="Nitroreductase"/>
    <property type="match status" value="1"/>
</dbReference>
<dbReference type="InterPro" id="IPR029479">
    <property type="entry name" value="Nitroreductase"/>
</dbReference>